<dbReference type="OrthoDB" id="9774531at2"/>
<organism evidence="9 10">
    <name type="scientific">Streptomyces viridochromogenes</name>
    <dbReference type="NCBI Taxonomy" id="1938"/>
    <lineage>
        <taxon>Bacteria</taxon>
        <taxon>Bacillati</taxon>
        <taxon>Actinomycetota</taxon>
        <taxon>Actinomycetes</taxon>
        <taxon>Kitasatosporales</taxon>
        <taxon>Streptomycetaceae</taxon>
        <taxon>Streptomyces</taxon>
    </lineage>
</organism>
<accession>A0A0L8K9W3</accession>
<proteinExistence type="predicted"/>
<dbReference type="PATRIC" id="fig|1938.6.peg.4710"/>
<evidence type="ECO:0000313" key="9">
    <source>
        <dbReference type="EMBL" id="KOG22589.1"/>
    </source>
</evidence>
<dbReference type="GO" id="GO:0043748">
    <property type="term" value="F:O-succinylbenzoate synthase activity"/>
    <property type="evidence" value="ECO:0007669"/>
    <property type="project" value="UniProtKB-EC"/>
</dbReference>
<evidence type="ECO:0000256" key="4">
    <source>
        <dbReference type="ARBA" id="ARBA00023239"/>
    </source>
</evidence>
<dbReference type="InterPro" id="IPR013342">
    <property type="entry name" value="Mandelate_racemase_C"/>
</dbReference>
<feature type="domain" description="Mandelate racemase/muconate lactonizing enzyme C-terminal" evidence="8">
    <location>
        <begin position="143"/>
        <end position="237"/>
    </location>
</feature>
<evidence type="ECO:0000259" key="8">
    <source>
        <dbReference type="SMART" id="SM00922"/>
    </source>
</evidence>
<dbReference type="InterPro" id="IPR029065">
    <property type="entry name" value="Enolase_C-like"/>
</dbReference>
<dbReference type="Pfam" id="PF02746">
    <property type="entry name" value="MR_MLE_N"/>
    <property type="match status" value="1"/>
</dbReference>
<dbReference type="SFLD" id="SFLDF00009">
    <property type="entry name" value="o-succinylbenzoate_synthase"/>
    <property type="match status" value="1"/>
</dbReference>
<sequence length="390" mass="42286">MRIVRVELFVVRLPLLCPFTTSSHRKDHLEHILVQVTDQDGATGWGECASPSDPFYGPENLRSCWNALNDYFAPALLATRWHHPGDLASAWDRVQGNHFARAALDIACWDLFARRLDRSLADSLGATAPSVAVGVSLGIEAGIDELLAQVDRYASQGYQRVKLKIAPGWDIAPVAAVRERFPDTPLQVDANGAYGDCPSHRAILRELDRHGLTMIEQPYPADDLLAHARLQRDLATPLCLDESITTPHTARTALALEAARIVNIKVSRLGGLTGARAVHDLCAQAGVPVWCGGMHEFGIGRAANLALAALPAFTYPGDLSGSDRYFHTDIVQPPIQAINGTVPVPTGPGLGVEIDPSALRGHLVRSTILPNAADRPRTATPPTRLRRRHS</sequence>
<evidence type="ECO:0000256" key="3">
    <source>
        <dbReference type="ARBA" id="ARBA00022842"/>
    </source>
</evidence>
<gene>
    <name evidence="9" type="ORF">ADK34_21855</name>
</gene>
<dbReference type="Proteomes" id="UP000037023">
    <property type="component" value="Unassembled WGS sequence"/>
</dbReference>
<evidence type="ECO:0000256" key="6">
    <source>
        <dbReference type="NCBIfam" id="TIGR01928"/>
    </source>
</evidence>
<dbReference type="SUPFAM" id="SSF54826">
    <property type="entry name" value="Enolase N-terminal domain-like"/>
    <property type="match status" value="1"/>
</dbReference>
<comment type="cofactor">
    <cofactor evidence="1">
        <name>a divalent metal cation</name>
        <dbReference type="ChEBI" id="CHEBI:60240"/>
    </cofactor>
</comment>
<dbReference type="SFLD" id="SFLDG00180">
    <property type="entry name" value="muconate_cycloisomerase"/>
    <property type="match status" value="1"/>
</dbReference>
<dbReference type="InterPro" id="IPR036849">
    <property type="entry name" value="Enolase-like_C_sf"/>
</dbReference>
<dbReference type="SUPFAM" id="SSF51604">
    <property type="entry name" value="Enolase C-terminal domain-like"/>
    <property type="match status" value="1"/>
</dbReference>
<keyword evidence="3" id="KW-0460">Magnesium</keyword>
<feature type="region of interest" description="Disordered" evidence="7">
    <location>
        <begin position="370"/>
        <end position="390"/>
    </location>
</feature>
<name>A0A0L8K9W3_STRVR</name>
<dbReference type="NCBIfam" id="TIGR01928">
    <property type="entry name" value="menC_lowGC_arch"/>
    <property type="match status" value="1"/>
</dbReference>
<dbReference type="SMART" id="SM00922">
    <property type="entry name" value="MR_MLE"/>
    <property type="match status" value="1"/>
</dbReference>
<dbReference type="PANTHER" id="PTHR48073">
    <property type="entry name" value="O-SUCCINYLBENZOATE SYNTHASE-RELATED"/>
    <property type="match status" value="1"/>
</dbReference>
<keyword evidence="2" id="KW-0479">Metal-binding</keyword>
<dbReference type="EMBL" id="LGUP01000238">
    <property type="protein sequence ID" value="KOG22589.1"/>
    <property type="molecule type" value="Genomic_DNA"/>
</dbReference>
<protein>
    <recommendedName>
        <fullName evidence="5 6">o-succinylbenzoate synthase</fullName>
        <ecNumber evidence="5 6">4.2.1.113</ecNumber>
    </recommendedName>
</protein>
<evidence type="ECO:0000256" key="1">
    <source>
        <dbReference type="ARBA" id="ARBA00001968"/>
    </source>
</evidence>
<dbReference type="SFLD" id="SFLDS00001">
    <property type="entry name" value="Enolase"/>
    <property type="match status" value="1"/>
</dbReference>
<evidence type="ECO:0000313" key="10">
    <source>
        <dbReference type="Proteomes" id="UP000037023"/>
    </source>
</evidence>
<dbReference type="InterPro" id="IPR013341">
    <property type="entry name" value="Mandelate_racemase_N_dom"/>
</dbReference>
<dbReference type="Gene3D" id="3.30.390.10">
    <property type="entry name" value="Enolase-like, N-terminal domain"/>
    <property type="match status" value="1"/>
</dbReference>
<dbReference type="UniPathway" id="UPA01057">
    <property type="reaction ID" value="UER00165"/>
</dbReference>
<dbReference type="CDD" id="cd03317">
    <property type="entry name" value="NAAAR"/>
    <property type="match status" value="1"/>
</dbReference>
<dbReference type="AlphaFoldDB" id="A0A0L8K9W3"/>
<dbReference type="InterPro" id="IPR010197">
    <property type="entry name" value="OSBS/NAAAR"/>
</dbReference>
<evidence type="ECO:0000256" key="5">
    <source>
        <dbReference type="ARBA" id="ARBA00029491"/>
    </source>
</evidence>
<keyword evidence="4" id="KW-0456">Lyase</keyword>
<dbReference type="GO" id="GO:0009234">
    <property type="term" value="P:menaquinone biosynthetic process"/>
    <property type="evidence" value="ECO:0007669"/>
    <property type="project" value="UniProtKB-UniRule"/>
</dbReference>
<dbReference type="InterPro" id="IPR029017">
    <property type="entry name" value="Enolase-like_N"/>
</dbReference>
<reference evidence="9 10" key="1">
    <citation type="submission" date="2015-06" db="EMBL/GenBank/DDBJ databases">
        <authorList>
            <person name="Hoefler B.C."/>
            <person name="Straight P.D."/>
        </authorList>
    </citation>
    <scope>NUCLEOTIDE SEQUENCE [LARGE SCALE GENOMIC DNA]</scope>
    <source>
        <strain evidence="9 10">NRRL 3427</strain>
    </source>
</reference>
<dbReference type="GO" id="GO:0016854">
    <property type="term" value="F:racemase and epimerase activity"/>
    <property type="evidence" value="ECO:0007669"/>
    <property type="project" value="UniProtKB-ARBA"/>
</dbReference>
<evidence type="ECO:0000256" key="2">
    <source>
        <dbReference type="ARBA" id="ARBA00022723"/>
    </source>
</evidence>
<dbReference type="EC" id="4.2.1.113" evidence="5 6"/>
<dbReference type="UniPathway" id="UPA00079"/>
<dbReference type="GO" id="GO:0046872">
    <property type="term" value="F:metal ion binding"/>
    <property type="evidence" value="ECO:0007669"/>
    <property type="project" value="UniProtKB-KW"/>
</dbReference>
<comment type="caution">
    <text evidence="9">The sequence shown here is derived from an EMBL/GenBank/DDBJ whole genome shotgun (WGS) entry which is preliminary data.</text>
</comment>
<dbReference type="Pfam" id="PF13378">
    <property type="entry name" value="MR_MLE_C"/>
    <property type="match status" value="1"/>
</dbReference>
<evidence type="ECO:0000256" key="7">
    <source>
        <dbReference type="SAM" id="MobiDB-lite"/>
    </source>
</evidence>
<dbReference type="PANTHER" id="PTHR48073:SF5">
    <property type="entry name" value="O-SUCCINYLBENZOATE SYNTHASE"/>
    <property type="match status" value="1"/>
</dbReference>
<dbReference type="Gene3D" id="3.20.20.120">
    <property type="entry name" value="Enolase-like C-terminal domain"/>
    <property type="match status" value="1"/>
</dbReference>